<dbReference type="CDD" id="cd07377">
    <property type="entry name" value="WHTH_GntR"/>
    <property type="match status" value="1"/>
</dbReference>
<dbReference type="KEGG" id="pgm:PGRAT_06575"/>
<dbReference type="PROSITE" id="PS50949">
    <property type="entry name" value="HTH_GNTR"/>
    <property type="match status" value="1"/>
</dbReference>
<evidence type="ECO:0000313" key="6">
    <source>
        <dbReference type="Proteomes" id="UP000029500"/>
    </source>
</evidence>
<dbReference type="SMART" id="SM00866">
    <property type="entry name" value="UTRA"/>
    <property type="match status" value="1"/>
</dbReference>
<dbReference type="PANTHER" id="PTHR44846:SF1">
    <property type="entry name" value="MANNOSYL-D-GLYCERATE TRANSPORT_METABOLISM SYSTEM REPRESSOR MNGR-RELATED"/>
    <property type="match status" value="1"/>
</dbReference>
<keyword evidence="3" id="KW-0804">Transcription</keyword>
<dbReference type="eggNOG" id="COG2188">
    <property type="taxonomic scope" value="Bacteria"/>
</dbReference>
<dbReference type="PANTHER" id="PTHR44846">
    <property type="entry name" value="MANNOSYL-D-GLYCERATE TRANSPORT/METABOLISM SYSTEM REPRESSOR MNGR-RELATED"/>
    <property type="match status" value="1"/>
</dbReference>
<dbReference type="GO" id="GO:0003677">
    <property type="term" value="F:DNA binding"/>
    <property type="evidence" value="ECO:0007669"/>
    <property type="project" value="UniProtKB-KW"/>
</dbReference>
<evidence type="ECO:0000256" key="3">
    <source>
        <dbReference type="ARBA" id="ARBA00023163"/>
    </source>
</evidence>
<dbReference type="GO" id="GO:0003700">
    <property type="term" value="F:DNA-binding transcription factor activity"/>
    <property type="evidence" value="ECO:0007669"/>
    <property type="project" value="InterPro"/>
</dbReference>
<evidence type="ECO:0000256" key="2">
    <source>
        <dbReference type="ARBA" id="ARBA00023125"/>
    </source>
</evidence>
<dbReference type="SUPFAM" id="SSF46785">
    <property type="entry name" value="Winged helix' DNA-binding domain"/>
    <property type="match status" value="1"/>
</dbReference>
<name>A0A089M786_9BACL</name>
<gene>
    <name evidence="5" type="ORF">PGRAT_06575</name>
</gene>
<dbReference type="HOGENOM" id="CLU_063236_4_2_9"/>
<dbReference type="InterPro" id="IPR050679">
    <property type="entry name" value="Bact_HTH_transcr_reg"/>
</dbReference>
<proteinExistence type="predicted"/>
<dbReference type="OrthoDB" id="457376at2"/>
<dbReference type="Gene3D" id="1.10.10.10">
    <property type="entry name" value="Winged helix-like DNA-binding domain superfamily/Winged helix DNA-binding domain"/>
    <property type="match status" value="1"/>
</dbReference>
<dbReference type="InterPro" id="IPR011663">
    <property type="entry name" value="UTRA"/>
</dbReference>
<dbReference type="STRING" id="189425.PGRAT_06575"/>
<dbReference type="GO" id="GO:0045892">
    <property type="term" value="P:negative regulation of DNA-templated transcription"/>
    <property type="evidence" value="ECO:0007669"/>
    <property type="project" value="TreeGrafter"/>
</dbReference>
<keyword evidence="2" id="KW-0238">DNA-binding</keyword>
<dbReference type="SUPFAM" id="SSF64288">
    <property type="entry name" value="Chorismate lyase-like"/>
    <property type="match status" value="1"/>
</dbReference>
<protein>
    <recommendedName>
        <fullName evidence="4">HTH gntR-type domain-containing protein</fullName>
    </recommendedName>
</protein>
<feature type="domain" description="HTH gntR-type" evidence="4">
    <location>
        <begin position="10"/>
        <end position="78"/>
    </location>
</feature>
<evidence type="ECO:0000256" key="1">
    <source>
        <dbReference type="ARBA" id="ARBA00023015"/>
    </source>
</evidence>
<dbReference type="InterPro" id="IPR000524">
    <property type="entry name" value="Tscrpt_reg_HTH_GntR"/>
</dbReference>
<dbReference type="AlphaFoldDB" id="A0A089M786"/>
<accession>A0A089M786</accession>
<sequence length="239" mass="27066">MRHLQPDSIIPLYVQLKDIIKSDIEAGIMKPGQKIPTEFELCEMYSISRRTVRTAISELIEEGLLDRKQGKGTFICTPRIQAKFGPSVLGFTEICKLNNLRPSSKLVEQRQISATSKLAEALNVPVNSELVAIRRIMLADEVPVMMDYAVFTEAYNFLLQENMDNRSLYATIKAKRDVSFMRQRKSIQTIFADSAQAQYLEIPVGYPLLLSQGTVVSSTMEIVHYGEQHIVGDKFVLYI</sequence>
<dbReference type="PRINTS" id="PR00035">
    <property type="entry name" value="HTHGNTR"/>
</dbReference>
<dbReference type="Gene3D" id="3.40.1410.10">
    <property type="entry name" value="Chorismate lyase-like"/>
    <property type="match status" value="1"/>
</dbReference>
<dbReference type="FunFam" id="1.10.10.10:FF:000079">
    <property type="entry name" value="GntR family transcriptional regulator"/>
    <property type="match status" value="1"/>
</dbReference>
<dbReference type="EMBL" id="CP009287">
    <property type="protein sequence ID" value="AIQ67343.1"/>
    <property type="molecule type" value="Genomic_DNA"/>
</dbReference>
<dbReference type="Proteomes" id="UP000029500">
    <property type="component" value="Chromosome"/>
</dbReference>
<dbReference type="InterPro" id="IPR036390">
    <property type="entry name" value="WH_DNA-bd_sf"/>
</dbReference>
<dbReference type="InterPro" id="IPR036388">
    <property type="entry name" value="WH-like_DNA-bd_sf"/>
</dbReference>
<keyword evidence="6" id="KW-1185">Reference proteome</keyword>
<dbReference type="SMART" id="SM00345">
    <property type="entry name" value="HTH_GNTR"/>
    <property type="match status" value="1"/>
</dbReference>
<keyword evidence="1" id="KW-0805">Transcription regulation</keyword>
<dbReference type="Pfam" id="PF07702">
    <property type="entry name" value="UTRA"/>
    <property type="match status" value="1"/>
</dbReference>
<reference evidence="5 6" key="1">
    <citation type="submission" date="2014-08" db="EMBL/GenBank/DDBJ databases">
        <title>Comparative genomics of the Paenibacillus odorifer group.</title>
        <authorList>
            <person name="den Bakker H.C."/>
            <person name="Tsai Y.-C."/>
            <person name="Martin N."/>
            <person name="Korlach J."/>
            <person name="Wiedmann M."/>
        </authorList>
    </citation>
    <scope>NUCLEOTIDE SEQUENCE [LARGE SCALE GENOMIC DNA]</scope>
    <source>
        <strain evidence="5 6">DSM 15220</strain>
    </source>
</reference>
<organism evidence="5 6">
    <name type="scientific">Paenibacillus graminis</name>
    <dbReference type="NCBI Taxonomy" id="189425"/>
    <lineage>
        <taxon>Bacteria</taxon>
        <taxon>Bacillati</taxon>
        <taxon>Bacillota</taxon>
        <taxon>Bacilli</taxon>
        <taxon>Bacillales</taxon>
        <taxon>Paenibacillaceae</taxon>
        <taxon>Paenibacillus</taxon>
    </lineage>
</organism>
<dbReference type="RefSeq" id="WP_025708969.1">
    <property type="nucleotide sequence ID" value="NZ_CP009287.1"/>
</dbReference>
<dbReference type="Pfam" id="PF00392">
    <property type="entry name" value="GntR"/>
    <property type="match status" value="1"/>
</dbReference>
<evidence type="ECO:0000259" key="4">
    <source>
        <dbReference type="PROSITE" id="PS50949"/>
    </source>
</evidence>
<dbReference type="InterPro" id="IPR028978">
    <property type="entry name" value="Chorismate_lyase_/UTRA_dom_sf"/>
</dbReference>
<evidence type="ECO:0000313" key="5">
    <source>
        <dbReference type="EMBL" id="AIQ67343.1"/>
    </source>
</evidence>